<protein>
    <recommendedName>
        <fullName evidence="1">Heterokaryon incompatibility domain-containing protein</fullName>
    </recommendedName>
</protein>
<accession>A0AA38WZL7</accession>
<organism evidence="2 3">
    <name type="scientific">Cladophialophora chaetospira</name>
    <dbReference type="NCBI Taxonomy" id="386627"/>
    <lineage>
        <taxon>Eukaryota</taxon>
        <taxon>Fungi</taxon>
        <taxon>Dikarya</taxon>
        <taxon>Ascomycota</taxon>
        <taxon>Pezizomycotina</taxon>
        <taxon>Eurotiomycetes</taxon>
        <taxon>Chaetothyriomycetidae</taxon>
        <taxon>Chaetothyriales</taxon>
        <taxon>Herpotrichiellaceae</taxon>
        <taxon>Cladophialophora</taxon>
    </lineage>
</organism>
<name>A0AA38WZL7_9EURO</name>
<dbReference type="InterPro" id="IPR052895">
    <property type="entry name" value="HetReg/Transcr_Mod"/>
</dbReference>
<feature type="domain" description="Heterokaryon incompatibility" evidence="1">
    <location>
        <begin position="45"/>
        <end position="189"/>
    </location>
</feature>
<proteinExistence type="predicted"/>
<dbReference type="PANTHER" id="PTHR24148:SF64">
    <property type="entry name" value="HETEROKARYON INCOMPATIBILITY DOMAIN-CONTAINING PROTEIN"/>
    <property type="match status" value="1"/>
</dbReference>
<dbReference type="Pfam" id="PF06985">
    <property type="entry name" value="HET"/>
    <property type="match status" value="1"/>
</dbReference>
<dbReference type="PANTHER" id="PTHR24148">
    <property type="entry name" value="ANKYRIN REPEAT DOMAIN-CONTAINING PROTEIN 39 HOMOLOG-RELATED"/>
    <property type="match status" value="1"/>
</dbReference>
<evidence type="ECO:0000313" key="3">
    <source>
        <dbReference type="Proteomes" id="UP001172673"/>
    </source>
</evidence>
<dbReference type="AlphaFoldDB" id="A0AA38WZL7"/>
<gene>
    <name evidence="2" type="ORF">H2200_011583</name>
</gene>
<reference evidence="2" key="1">
    <citation type="submission" date="2022-10" db="EMBL/GenBank/DDBJ databases">
        <title>Culturing micro-colonial fungi from biological soil crusts in the Mojave desert and describing Neophaeococcomyces mojavensis, and introducing the new genera and species Taxawa tesnikishii.</title>
        <authorList>
            <person name="Kurbessoian T."/>
            <person name="Stajich J.E."/>
        </authorList>
    </citation>
    <scope>NUCLEOTIDE SEQUENCE</scope>
    <source>
        <strain evidence="2">TK_41</strain>
    </source>
</reference>
<evidence type="ECO:0000259" key="1">
    <source>
        <dbReference type="Pfam" id="PF06985"/>
    </source>
</evidence>
<dbReference type="Proteomes" id="UP001172673">
    <property type="component" value="Unassembled WGS sequence"/>
</dbReference>
<sequence>MSAENFITSQVDYWPRRLLHVQADKLTSIKRSSQSKYRKIDAPRYNILSYTWGRWQTNNGEALPVQNVDWKVPPVKPEGFTVQAFHRVVNHVSEGCSHIWLDVACIDQENEAVKMSEIGRQAAIFRRAKQVYIWLSHSKKEVVEPVLNRLLDRATADAEHDRETVTSILRDIKIIFSDPWFGSLWALQESFLRPGAVLLFEDASAIDVRGVKGKKRPCSLYDLFSGCQRISQALQYELQNSRGVLGSRGIEKATEAIQRLDDAGVRCTHFNNAISLYAVSTLRNPRDPLDRIYGIMQVFGLSLGKAAEPTKQFALDDLEDQLGHALNKVCPVFAQNFVHLADGRRHRSWYFHRKIRVLLEGRFTYTPKAYCEIAFDKTRDLARFRGPKTRFSSLCRMLTRHLGDRPLFEHVYFDSTTENREKLPIDFTRPDSKPHVGNSTNVIRNTLENAYGPRISVFLIGSLQGGNHPDQYAWVGVLAFPRQRSGKECWTRIGTCLWSLIKELMRNEVGETFKNADVLLD</sequence>
<dbReference type="EMBL" id="JAPDRK010000020">
    <property type="protein sequence ID" value="KAJ9604060.1"/>
    <property type="molecule type" value="Genomic_DNA"/>
</dbReference>
<dbReference type="InterPro" id="IPR010730">
    <property type="entry name" value="HET"/>
</dbReference>
<comment type="caution">
    <text evidence="2">The sequence shown here is derived from an EMBL/GenBank/DDBJ whole genome shotgun (WGS) entry which is preliminary data.</text>
</comment>
<keyword evidence="3" id="KW-1185">Reference proteome</keyword>
<evidence type="ECO:0000313" key="2">
    <source>
        <dbReference type="EMBL" id="KAJ9604060.1"/>
    </source>
</evidence>